<accession>A0AAX3E3M2</accession>
<organism evidence="2 3">
    <name type="scientific">Rhodopseudomonas palustris</name>
    <dbReference type="NCBI Taxonomy" id="1076"/>
    <lineage>
        <taxon>Bacteria</taxon>
        <taxon>Pseudomonadati</taxon>
        <taxon>Pseudomonadota</taxon>
        <taxon>Alphaproteobacteria</taxon>
        <taxon>Hyphomicrobiales</taxon>
        <taxon>Nitrobacteraceae</taxon>
        <taxon>Rhodopseudomonas</taxon>
    </lineage>
</organism>
<dbReference type="RefSeq" id="WP_264076132.1">
    <property type="nucleotide sequence ID" value="NZ_CP076676.1"/>
</dbReference>
<protein>
    <recommendedName>
        <fullName evidence="4">Lipoprotein</fullName>
    </recommendedName>
</protein>
<dbReference type="EMBL" id="CP076676">
    <property type="protein sequence ID" value="UYO41389.1"/>
    <property type="molecule type" value="Genomic_DNA"/>
</dbReference>
<dbReference type="AlphaFoldDB" id="A0AAX3E3M2"/>
<keyword evidence="1" id="KW-0732">Signal</keyword>
<feature type="chain" id="PRO_5043399326" description="Lipoprotein" evidence="1">
    <location>
        <begin position="20"/>
        <end position="349"/>
    </location>
</feature>
<evidence type="ECO:0000256" key="1">
    <source>
        <dbReference type="SAM" id="SignalP"/>
    </source>
</evidence>
<proteinExistence type="predicted"/>
<feature type="signal peptide" evidence="1">
    <location>
        <begin position="1"/>
        <end position="19"/>
    </location>
</feature>
<dbReference type="Proteomes" id="UP001163166">
    <property type="component" value="Chromosome"/>
</dbReference>
<evidence type="ECO:0008006" key="4">
    <source>
        <dbReference type="Google" id="ProtNLM"/>
    </source>
</evidence>
<gene>
    <name evidence="2" type="ORF">KQX62_08895</name>
</gene>
<dbReference type="PROSITE" id="PS51257">
    <property type="entry name" value="PROKAR_LIPOPROTEIN"/>
    <property type="match status" value="1"/>
</dbReference>
<evidence type="ECO:0000313" key="3">
    <source>
        <dbReference type="Proteomes" id="UP001163166"/>
    </source>
</evidence>
<sequence>MWKSIVSAAIALLVLTGCAIHPLPEDFSGVDTPDIVKRIRCETRDAVQTVVIAWVDKLAQSGDPIAQQLSATYAQNREATSQFGPELFPGRAYDKVRTLIRTFYRTGVAYNFDLNITEDNDLTSQANLLRVLPEHVFRLNVGAGALRKRSNQRTFTVTDTFEYLLKTLNDPSRGSYCNGQIVAANYIYPITGRIGVEKLVKDFIELTLFGNLAGSNNGAVPAMTDKLVFTTTLNASATPSVVFTRVTTAFDLADAQLTASAKRSDVHQVAIALALAGNEAADLATMRTYLFTAPRAGGAPTAAVRKTGGGSQTLYVGDRVTGGGTPSEVLAVIAIDQMKRRELQLYPAQ</sequence>
<name>A0AAX3E3M2_RHOPL</name>
<evidence type="ECO:0000313" key="2">
    <source>
        <dbReference type="EMBL" id="UYO41389.1"/>
    </source>
</evidence>
<reference evidence="2" key="1">
    <citation type="journal article" date="2022" name="Biol. Control">
        <title>In silico genomic analysis of Rhodopseudomonas palustris strains revealed potential biocontrol agents and crop yield enhancers.</title>
        <authorList>
            <person name="Surachat K."/>
            <person name="Kantachote D."/>
            <person name="Deachamag P."/>
            <person name="Wonglapsuwan M."/>
        </authorList>
    </citation>
    <scope>NUCLEOTIDE SEQUENCE</scope>
    <source>
        <strain evidence="2">TLS06</strain>
    </source>
</reference>